<sequence length="223" mass="24681">MRVVVQDGLSSGCLLSYSWRPARFEERGFRFGGGCAGEAKSESVLWLPEEGRLEERGFRFDGGCTGEAIGKLHKVDPGALPINKPVTRSQTKARNNLVSEPDMSDHHLERLEVDPIKEEVKQESELKALVQKIAALEAIGPWEFKEGDIVSSELPSFANKVTENGLQPQVILGTRFIKKNKEVLVLVKDKNVADATYEDNEEIVARSPENSLEDKGDFNRGGS</sequence>
<organism evidence="2 3">
    <name type="scientific">Olea europaea subsp. europaea</name>
    <dbReference type="NCBI Taxonomy" id="158383"/>
    <lineage>
        <taxon>Eukaryota</taxon>
        <taxon>Viridiplantae</taxon>
        <taxon>Streptophyta</taxon>
        <taxon>Embryophyta</taxon>
        <taxon>Tracheophyta</taxon>
        <taxon>Spermatophyta</taxon>
        <taxon>Magnoliopsida</taxon>
        <taxon>eudicotyledons</taxon>
        <taxon>Gunneridae</taxon>
        <taxon>Pentapetalae</taxon>
        <taxon>asterids</taxon>
        <taxon>lamiids</taxon>
        <taxon>Lamiales</taxon>
        <taxon>Oleaceae</taxon>
        <taxon>Oleeae</taxon>
        <taxon>Olea</taxon>
    </lineage>
</organism>
<dbReference type="EMBL" id="CACTIH010003847">
    <property type="protein sequence ID" value="CAA2986233.1"/>
    <property type="molecule type" value="Genomic_DNA"/>
</dbReference>
<evidence type="ECO:0000313" key="3">
    <source>
        <dbReference type="Proteomes" id="UP000594638"/>
    </source>
</evidence>
<dbReference type="Gramene" id="OE9A015724T1">
    <property type="protein sequence ID" value="OE9A015724C1"/>
    <property type="gene ID" value="OE9A015724"/>
</dbReference>
<dbReference type="OrthoDB" id="1836102at2759"/>
<evidence type="ECO:0000256" key="1">
    <source>
        <dbReference type="SAM" id="MobiDB-lite"/>
    </source>
</evidence>
<keyword evidence="3" id="KW-1185">Reference proteome</keyword>
<comment type="caution">
    <text evidence="2">The sequence shown here is derived from an EMBL/GenBank/DDBJ whole genome shotgun (WGS) entry which is preliminary data.</text>
</comment>
<reference evidence="2 3" key="1">
    <citation type="submission" date="2019-12" db="EMBL/GenBank/DDBJ databases">
        <authorList>
            <person name="Alioto T."/>
            <person name="Alioto T."/>
            <person name="Gomez Garrido J."/>
        </authorList>
    </citation>
    <scope>NUCLEOTIDE SEQUENCE [LARGE SCALE GENOMIC DNA]</scope>
</reference>
<accession>A0A8S0S496</accession>
<dbReference type="AlphaFoldDB" id="A0A8S0S496"/>
<evidence type="ECO:0000313" key="2">
    <source>
        <dbReference type="EMBL" id="CAA2986233.1"/>
    </source>
</evidence>
<name>A0A8S0S496_OLEEU</name>
<dbReference type="Proteomes" id="UP000594638">
    <property type="component" value="Unassembled WGS sequence"/>
</dbReference>
<gene>
    <name evidence="2" type="ORF">OLEA9_A015724</name>
</gene>
<feature type="compositionally biased region" description="Basic and acidic residues" evidence="1">
    <location>
        <begin position="212"/>
        <end position="223"/>
    </location>
</feature>
<protein>
    <submittedName>
        <fullName evidence="2">Uncharacterized protein</fullName>
    </submittedName>
</protein>
<proteinExistence type="predicted"/>
<feature type="region of interest" description="Disordered" evidence="1">
    <location>
        <begin position="204"/>
        <end position="223"/>
    </location>
</feature>